<dbReference type="SUPFAM" id="SSF52540">
    <property type="entry name" value="P-loop containing nucleoside triphosphate hydrolases"/>
    <property type="match status" value="2"/>
</dbReference>
<sequence length="1140" mass="130119">MMRFSVSRILSPTNMKPSQPLELFADDDEVSERLKPGFRLATFEVFNWGTFDGQVHSISPQGTSCLLVGENGAGKSTLVDAMLTLLVRPGVRNYNVAAGASKKERDERTYIRGAYDRTAGSDEKPRIQYLREGTGFYTALLATFASARSGKSFTVCQVMYLTSSGDRKIFYAFDRKPRSIAGDLGDLTSTGDIKSTLIDRGFEVTENFKTYHGWMKRLVKFRSKAMDIFNQTVAVKDVQRLDQFIRDHMLEKKSWNDKVSKLLEHFAQLSEAHRALVQVRQQSELLVPILRTGKRFQETNAKLQSARKELAASGLFFDIQTGELLRPLCQQWKLRMEHLDEQISLLDHSLKSKRGEAASVDHEIRHSGGARLQQLPFLIEKEEQHAASKKEKRLLYESKLKQVGIDETISSPEQLEKVHRQIGDQQQRIAIEKQTATDQLESLNYEIGVLRQELATDESELESLRQRKGNLPDAFIEVRSELCAAFRLSPTDLPFAAELIAVNPDHGRWEASIEQVLHSFARTLLVPDDLYAKVSGFVDLQRLTDSRGRGLRLTYDRVGARQSTPSQPSTDLGLPDMLLYRDNHPLVPYVRGEILSRFDHLACESIRDFQMAGRRAMTVHRHVKQNRRQHAKDDRTAIGDRKHFVLGWDNRTKREALERSIGEQKALLDRRVSSAESLRRRSDQATRRLSLLDELSAVTQFDTIDDHRHDFEASQLRLEKQKLEESSDQVRQLKAKLAALNAEIQGLESERDRFVGERSNLQTEIGKSEGILKQVDAKVEEARSNDRFASTQAFFDGVVHQLGERKLTLENLGMLPRDIADELNVRVSELEERIVPVRDNLTKAMSKLLNRFPVFESELDPTPQALPSFKQLAERINKDDLPRHERRFKQRLKEKVLQEIGLLHGSLEDEREEIRSKVETLNEALRQLDWNPGSFMRLEPSDTSDAEIRDFRRELAGCLEGTLGGTDDANEATFKKIEQLVDRLRDDANLRWREKVIDVRNWFKFAAREYDTVSGEPGSYYDGGTGQSGGEKGKLAFLVLVAAIAYQYDLQPDDPSRERFQFVMVDEMFSRSDDTRAKYALDLFERFGLQLAIVAPLDAKARITESYVGTYGHIIKDPDTHRSQLISLTTEQYRAADQEA</sequence>
<dbReference type="InterPro" id="IPR027417">
    <property type="entry name" value="P-loop_NTPase"/>
</dbReference>
<keyword evidence="1 2" id="KW-0175">Coiled coil</keyword>
<name>A0A0J1EJH3_RHOIS</name>
<dbReference type="Pfam" id="PF13558">
    <property type="entry name" value="SbcC_Walker_B"/>
    <property type="match status" value="1"/>
</dbReference>
<dbReference type="PANTHER" id="PTHR32083:SF0">
    <property type="entry name" value="CILIA AND FLAGELLA-ASSOCIATED PROTEIN 58"/>
    <property type="match status" value="1"/>
</dbReference>
<gene>
    <name evidence="3" type="ORF">RISK_002301</name>
</gene>
<dbReference type="EMBL" id="LECT01000017">
    <property type="protein sequence ID" value="KLU05669.1"/>
    <property type="molecule type" value="Genomic_DNA"/>
</dbReference>
<dbReference type="Pfam" id="PF13555">
    <property type="entry name" value="AAA_29"/>
    <property type="match status" value="1"/>
</dbReference>
<dbReference type="AlphaFoldDB" id="A0A0J1EJH3"/>
<feature type="coiled-coil region" evidence="2">
    <location>
        <begin position="433"/>
        <end position="467"/>
    </location>
</feature>
<evidence type="ECO:0000313" key="3">
    <source>
        <dbReference type="EMBL" id="KLU05669.1"/>
    </source>
</evidence>
<accession>A0A0J1EJH3</accession>
<proteinExistence type="predicted"/>
<dbReference type="PANTHER" id="PTHR32083">
    <property type="entry name" value="CILIA AND FLAGELLA-ASSOCIATED PROTEIN 58-RELATED"/>
    <property type="match status" value="1"/>
</dbReference>
<comment type="caution">
    <text evidence="3">The sequence shown here is derived from an EMBL/GenBank/DDBJ whole genome shotgun (WGS) entry which is preliminary data.</text>
</comment>
<evidence type="ECO:0000256" key="2">
    <source>
        <dbReference type="SAM" id="Coils"/>
    </source>
</evidence>
<dbReference type="GO" id="GO:0005856">
    <property type="term" value="C:cytoskeleton"/>
    <property type="evidence" value="ECO:0007669"/>
    <property type="project" value="TreeGrafter"/>
</dbReference>
<evidence type="ECO:0000313" key="4">
    <source>
        <dbReference type="Proteomes" id="UP000036367"/>
    </source>
</evidence>
<dbReference type="Gene3D" id="3.40.50.300">
    <property type="entry name" value="P-loop containing nucleotide triphosphate hydrolases"/>
    <property type="match status" value="1"/>
</dbReference>
<dbReference type="STRING" id="595434.RISK_002301"/>
<keyword evidence="4" id="KW-1185">Reference proteome</keyword>
<feature type="coiled-coil region" evidence="2">
    <location>
        <begin position="675"/>
        <end position="764"/>
    </location>
</feature>
<dbReference type="Proteomes" id="UP000036367">
    <property type="component" value="Unassembled WGS sequence"/>
</dbReference>
<feature type="coiled-coil region" evidence="2">
    <location>
        <begin position="904"/>
        <end position="931"/>
    </location>
</feature>
<dbReference type="PATRIC" id="fig|595434.4.peg.2195"/>
<evidence type="ECO:0000256" key="1">
    <source>
        <dbReference type="ARBA" id="ARBA00023054"/>
    </source>
</evidence>
<organism evidence="3 4">
    <name type="scientific">Rhodopirellula islandica</name>
    <dbReference type="NCBI Taxonomy" id="595434"/>
    <lineage>
        <taxon>Bacteria</taxon>
        <taxon>Pseudomonadati</taxon>
        <taxon>Planctomycetota</taxon>
        <taxon>Planctomycetia</taxon>
        <taxon>Pirellulales</taxon>
        <taxon>Pirellulaceae</taxon>
        <taxon>Rhodopirellula</taxon>
    </lineage>
</organism>
<reference evidence="3" key="1">
    <citation type="submission" date="2015-05" db="EMBL/GenBank/DDBJ databases">
        <title>Permanent draft genome of Rhodopirellula islandicus K833.</title>
        <authorList>
            <person name="Kizina J."/>
            <person name="Richter M."/>
            <person name="Glockner F.O."/>
            <person name="Harder J."/>
        </authorList>
    </citation>
    <scope>NUCLEOTIDE SEQUENCE [LARGE SCALE GENOMIC DNA]</scope>
    <source>
        <strain evidence="3">K833</strain>
    </source>
</reference>
<protein>
    <submittedName>
        <fullName evidence="3">Chromosome segregation protein SMC-like protein</fullName>
    </submittedName>
</protein>
<dbReference type="Gene3D" id="1.10.287.1490">
    <property type="match status" value="1"/>
</dbReference>